<evidence type="ECO:0000313" key="6">
    <source>
        <dbReference type="EMBL" id="OAD20743.1"/>
    </source>
</evidence>
<keyword evidence="1" id="KW-0436">Ligase</keyword>
<organism evidence="6 7">
    <name type="scientific">Candidatus Thiomargarita nelsonii</name>
    <dbReference type="NCBI Taxonomy" id="1003181"/>
    <lineage>
        <taxon>Bacteria</taxon>
        <taxon>Pseudomonadati</taxon>
        <taxon>Pseudomonadota</taxon>
        <taxon>Gammaproteobacteria</taxon>
        <taxon>Thiotrichales</taxon>
        <taxon>Thiotrichaceae</taxon>
        <taxon>Thiomargarita</taxon>
    </lineage>
</organism>
<dbReference type="EMBL" id="LUTY01002141">
    <property type="protein sequence ID" value="OAD20743.1"/>
    <property type="molecule type" value="Genomic_DNA"/>
</dbReference>
<comment type="caution">
    <text evidence="6">The sequence shown here is derived from an EMBL/GenBank/DDBJ whole genome shotgun (WGS) entry which is preliminary data.</text>
</comment>
<dbReference type="Gene3D" id="3.40.50.800">
    <property type="entry name" value="Anticodon-binding domain"/>
    <property type="match status" value="1"/>
</dbReference>
<keyword evidence="7" id="KW-1185">Reference proteome</keyword>
<protein>
    <submittedName>
        <fullName evidence="6">Prolyl-tRNA synthetase</fullName>
    </submittedName>
</protein>
<evidence type="ECO:0000256" key="4">
    <source>
        <dbReference type="ARBA" id="ARBA00023146"/>
    </source>
</evidence>
<evidence type="ECO:0000256" key="3">
    <source>
        <dbReference type="ARBA" id="ARBA00022917"/>
    </source>
</evidence>
<dbReference type="GO" id="GO:0006418">
    <property type="term" value="P:tRNA aminoacylation for protein translation"/>
    <property type="evidence" value="ECO:0007669"/>
    <property type="project" value="UniProtKB-ARBA"/>
</dbReference>
<dbReference type="Pfam" id="PF03129">
    <property type="entry name" value="HGTP_anticodon"/>
    <property type="match status" value="1"/>
</dbReference>
<keyword evidence="2" id="KW-0067">ATP-binding</keyword>
<dbReference type="GO" id="GO:0004812">
    <property type="term" value="F:aminoacyl-tRNA ligase activity"/>
    <property type="evidence" value="ECO:0007669"/>
    <property type="project" value="UniProtKB-KW"/>
</dbReference>
<dbReference type="InterPro" id="IPR036621">
    <property type="entry name" value="Anticodon-bd_dom_sf"/>
</dbReference>
<dbReference type="GO" id="GO:0005524">
    <property type="term" value="F:ATP binding"/>
    <property type="evidence" value="ECO:0007669"/>
    <property type="project" value="UniProtKB-KW"/>
</dbReference>
<evidence type="ECO:0000259" key="5">
    <source>
        <dbReference type="Pfam" id="PF03129"/>
    </source>
</evidence>
<evidence type="ECO:0000256" key="2">
    <source>
        <dbReference type="ARBA" id="ARBA00022840"/>
    </source>
</evidence>
<dbReference type="SUPFAM" id="SSF52954">
    <property type="entry name" value="Class II aaRS ABD-related"/>
    <property type="match status" value="1"/>
</dbReference>
<dbReference type="AlphaFoldDB" id="A0A176RY80"/>
<dbReference type="InterPro" id="IPR004154">
    <property type="entry name" value="Anticodon-bd"/>
</dbReference>
<gene>
    <name evidence="6" type="ORF">THIOM_003532</name>
</gene>
<name>A0A176RY80_9GAMM</name>
<keyword evidence="4 6" id="KW-0030">Aminoacyl-tRNA synthetase</keyword>
<reference evidence="6 7" key="1">
    <citation type="submission" date="2016-05" db="EMBL/GenBank/DDBJ databases">
        <title>Single-cell genome of chain-forming Candidatus Thiomargarita nelsonii and comparison to other large sulfur-oxidizing bacteria.</title>
        <authorList>
            <person name="Winkel M."/>
            <person name="Salman V."/>
            <person name="Woyke T."/>
            <person name="Schulz-Vogt H."/>
            <person name="Richter M."/>
            <person name="Flood B."/>
            <person name="Bailey J."/>
            <person name="Amann R."/>
            <person name="Mussmann M."/>
        </authorList>
    </citation>
    <scope>NUCLEOTIDE SEQUENCE [LARGE SCALE GENOMIC DNA]</scope>
    <source>
        <strain evidence="6 7">THI036</strain>
    </source>
</reference>
<sequence>MFADAELMGIPHRLVLGERGLDKGEIEYKGRCDKKAQYVPLDSVIEFIEDKLQA</sequence>
<evidence type="ECO:0000313" key="7">
    <source>
        <dbReference type="Proteomes" id="UP000076962"/>
    </source>
</evidence>
<feature type="domain" description="Anticodon-binding" evidence="5">
    <location>
        <begin position="2"/>
        <end position="50"/>
    </location>
</feature>
<dbReference type="Proteomes" id="UP000076962">
    <property type="component" value="Unassembled WGS sequence"/>
</dbReference>
<proteinExistence type="predicted"/>
<evidence type="ECO:0000256" key="1">
    <source>
        <dbReference type="ARBA" id="ARBA00022598"/>
    </source>
</evidence>
<accession>A0A176RY80</accession>
<keyword evidence="3" id="KW-0648">Protein biosynthesis</keyword>
<dbReference type="PATRIC" id="fig|1003181.4.peg.4546"/>
<keyword evidence="2" id="KW-0547">Nucleotide-binding</keyword>